<dbReference type="PANTHER" id="PTHR30535">
    <property type="entry name" value="VITAMIN B12-BINDING PROTEIN"/>
    <property type="match status" value="1"/>
</dbReference>
<evidence type="ECO:0000259" key="1">
    <source>
        <dbReference type="PROSITE" id="PS50983"/>
    </source>
</evidence>
<dbReference type="PANTHER" id="PTHR30535:SF7">
    <property type="entry name" value="IRON(III) DICITRATE-BINDING PROTEIN"/>
    <property type="match status" value="1"/>
</dbReference>
<feature type="domain" description="Fe/B12 periplasmic-binding" evidence="1">
    <location>
        <begin position="49"/>
        <end position="316"/>
    </location>
</feature>
<dbReference type="SUPFAM" id="SSF53807">
    <property type="entry name" value="Helical backbone' metal receptor"/>
    <property type="match status" value="1"/>
</dbReference>
<comment type="caution">
    <text evidence="2">The sequence shown here is derived from an EMBL/GenBank/DDBJ whole genome shotgun (WGS) entry which is preliminary data.</text>
</comment>
<organism evidence="2 3">
    <name type="scientific">Ferrimonas aestuarii</name>
    <dbReference type="NCBI Taxonomy" id="2569539"/>
    <lineage>
        <taxon>Bacteria</taxon>
        <taxon>Pseudomonadati</taxon>
        <taxon>Pseudomonadota</taxon>
        <taxon>Gammaproteobacteria</taxon>
        <taxon>Alteromonadales</taxon>
        <taxon>Ferrimonadaceae</taxon>
        <taxon>Ferrimonas</taxon>
    </lineage>
</organism>
<proteinExistence type="predicted"/>
<dbReference type="EMBL" id="SWCJ01000004">
    <property type="protein sequence ID" value="TKB56064.1"/>
    <property type="molecule type" value="Genomic_DNA"/>
</dbReference>
<evidence type="ECO:0000313" key="3">
    <source>
        <dbReference type="Proteomes" id="UP000305675"/>
    </source>
</evidence>
<dbReference type="Pfam" id="PF01497">
    <property type="entry name" value="Peripla_BP_2"/>
    <property type="match status" value="1"/>
</dbReference>
<evidence type="ECO:0000313" key="2">
    <source>
        <dbReference type="EMBL" id="TKB56064.1"/>
    </source>
</evidence>
<reference evidence="2 3" key="1">
    <citation type="submission" date="2019-04" db="EMBL/GenBank/DDBJ databases">
        <authorList>
            <person name="Hwang J.C."/>
        </authorList>
    </citation>
    <scope>NUCLEOTIDE SEQUENCE [LARGE SCALE GENOMIC DNA]</scope>
    <source>
        <strain evidence="2 3">IMCC35002</strain>
    </source>
</reference>
<protein>
    <recommendedName>
        <fullName evidence="1">Fe/B12 periplasmic-binding domain-containing protein</fullName>
    </recommendedName>
</protein>
<dbReference type="AlphaFoldDB" id="A0A4U1BPM5"/>
<accession>A0A4U1BPM5</accession>
<dbReference type="OrthoDB" id="9797850at2"/>
<gene>
    <name evidence="2" type="ORF">FCL42_07560</name>
</gene>
<sequence length="316" mass="35291">MGFVTFSSKWSVAWVRGFALLLALFWPAVQAQHIDNCGISVPVEAPAQRVVALNQHAAEAILALGADKQLIGTAYQDDRPPSRWLARFNAIPRLADEYPNPETLLGLQPDLLVAGFSSAFSDWGIGPRTRWQKYGVPSYLFESSCPQAEVSLEGVFADVMHLGQLLGRQSQARRWQQAQQQRLRQLDWPANQRKPRVLLWLREYELPYVAGCCGAGNLLIERAGGINVAKELPKHWGHLSWEAVLAKQPDLILMVDSNWSSFAQKQQHLHSSPFGRQLQAVKSNQLVPIGFSETVAGVRLIDGMALAHKRFLEVKL</sequence>
<dbReference type="InterPro" id="IPR050902">
    <property type="entry name" value="ABC_Transporter_SBP"/>
</dbReference>
<dbReference type="InterPro" id="IPR002491">
    <property type="entry name" value="ABC_transptr_periplasmic_BD"/>
</dbReference>
<keyword evidence="3" id="KW-1185">Reference proteome</keyword>
<dbReference type="PROSITE" id="PS50983">
    <property type="entry name" value="FE_B12_PBP"/>
    <property type="match status" value="1"/>
</dbReference>
<name>A0A4U1BPM5_9GAMM</name>
<dbReference type="Proteomes" id="UP000305675">
    <property type="component" value="Unassembled WGS sequence"/>
</dbReference>
<dbReference type="Gene3D" id="3.40.50.1980">
    <property type="entry name" value="Nitrogenase molybdenum iron protein domain"/>
    <property type="match status" value="2"/>
</dbReference>